<feature type="compositionally biased region" description="Basic and acidic residues" evidence="1">
    <location>
        <begin position="312"/>
        <end position="328"/>
    </location>
</feature>
<dbReference type="Pfam" id="PF00004">
    <property type="entry name" value="AAA"/>
    <property type="match status" value="1"/>
</dbReference>
<dbReference type="OrthoDB" id="2446464at2759"/>
<feature type="compositionally biased region" description="Basic and acidic residues" evidence="1">
    <location>
        <begin position="154"/>
        <end position="164"/>
    </location>
</feature>
<reference evidence="3" key="1">
    <citation type="submission" date="2021-06" db="EMBL/GenBank/DDBJ databases">
        <authorList>
            <person name="Kallberg Y."/>
            <person name="Tangrot J."/>
            <person name="Rosling A."/>
        </authorList>
    </citation>
    <scope>NUCLEOTIDE SEQUENCE</scope>
    <source>
        <strain evidence="3">UK204</strain>
    </source>
</reference>
<dbReference type="Gene3D" id="3.40.50.300">
    <property type="entry name" value="P-loop containing nucleotide triphosphate hydrolases"/>
    <property type="match status" value="1"/>
</dbReference>
<accession>A0A9N9IC27</accession>
<dbReference type="InterPro" id="IPR003959">
    <property type="entry name" value="ATPase_AAA_core"/>
</dbReference>
<name>A0A9N9IC27_9GLOM</name>
<dbReference type="Proteomes" id="UP000789570">
    <property type="component" value="Unassembled WGS sequence"/>
</dbReference>
<dbReference type="AlphaFoldDB" id="A0A9N9IC27"/>
<gene>
    <name evidence="3" type="ORF">FCALED_LOCUS14889</name>
</gene>
<dbReference type="SMART" id="SM00382">
    <property type="entry name" value="AAA"/>
    <property type="match status" value="1"/>
</dbReference>
<dbReference type="EMBL" id="CAJVPQ010011916">
    <property type="protein sequence ID" value="CAG8729443.1"/>
    <property type="molecule type" value="Genomic_DNA"/>
</dbReference>
<keyword evidence="4" id="KW-1185">Reference proteome</keyword>
<sequence length="557" mass="64300">MGRDKRKSRGRTGSSQFTNAADLQNRFFAESGSHNLQEDCEALAKFFNDTNSIADDVEQIKLSANETVFNQKKQALTSKIKNLNSKCNVTESYSITNLSRQLSEVEKLTPKHQQELLKLEQEARELQSAYDENVRKANDPNTRGNVPKNLPSNKKKDPKKDNDKGGGGNNNPNPLEEPNEFFEKYKKEIFIALALFMVLFLLYTQKDTEDEDTKEDKKLMRQMMLMKTMSGKQQNEQSTLVRKYQEDAMVFPDGDKNKNFYFSRSAVYKIHFPPALQEYYEKAQEHDIDSTLLDKTEDLILSEEIKSWERRVADNPVRGEPDSDKKDNSALLYGAPGTGKTATMKNICVLADKYPLVEIKGSALTPTKDDQESGLLPLKKEENGEVRYILFVDEADQISNNALTHDPTKLRFLKVCLEGVDKLSRSVELGVNLRSMLSSLVFMTNYQRDDKRQYDPNEDEKESKKEKTELKDIEIGEFLEFFWGLYDSRDLMNYDGKFKNVRKPTVEKVLEVQFTNLINRIDEQLDDIIIELKDTREDKREEIRADIKKIFEILGKR</sequence>
<evidence type="ECO:0000259" key="2">
    <source>
        <dbReference type="SMART" id="SM00382"/>
    </source>
</evidence>
<feature type="region of interest" description="Disordered" evidence="1">
    <location>
        <begin position="312"/>
        <end position="331"/>
    </location>
</feature>
<protein>
    <submittedName>
        <fullName evidence="3">7534_t:CDS:1</fullName>
    </submittedName>
</protein>
<dbReference type="GO" id="GO:0005524">
    <property type="term" value="F:ATP binding"/>
    <property type="evidence" value="ECO:0007669"/>
    <property type="project" value="InterPro"/>
</dbReference>
<dbReference type="GO" id="GO:0016887">
    <property type="term" value="F:ATP hydrolysis activity"/>
    <property type="evidence" value="ECO:0007669"/>
    <property type="project" value="InterPro"/>
</dbReference>
<dbReference type="InterPro" id="IPR003593">
    <property type="entry name" value="AAA+_ATPase"/>
</dbReference>
<evidence type="ECO:0000313" key="3">
    <source>
        <dbReference type="EMBL" id="CAG8729443.1"/>
    </source>
</evidence>
<dbReference type="CDD" id="cd00009">
    <property type="entry name" value="AAA"/>
    <property type="match status" value="1"/>
</dbReference>
<feature type="region of interest" description="Disordered" evidence="1">
    <location>
        <begin position="131"/>
        <end position="178"/>
    </location>
</feature>
<dbReference type="InterPro" id="IPR027417">
    <property type="entry name" value="P-loop_NTPase"/>
</dbReference>
<organism evidence="3 4">
    <name type="scientific">Funneliformis caledonium</name>
    <dbReference type="NCBI Taxonomy" id="1117310"/>
    <lineage>
        <taxon>Eukaryota</taxon>
        <taxon>Fungi</taxon>
        <taxon>Fungi incertae sedis</taxon>
        <taxon>Mucoromycota</taxon>
        <taxon>Glomeromycotina</taxon>
        <taxon>Glomeromycetes</taxon>
        <taxon>Glomerales</taxon>
        <taxon>Glomeraceae</taxon>
        <taxon>Funneliformis</taxon>
    </lineage>
</organism>
<feature type="domain" description="AAA+ ATPase" evidence="2">
    <location>
        <begin position="326"/>
        <end position="474"/>
    </location>
</feature>
<evidence type="ECO:0000256" key="1">
    <source>
        <dbReference type="SAM" id="MobiDB-lite"/>
    </source>
</evidence>
<evidence type="ECO:0000313" key="4">
    <source>
        <dbReference type="Proteomes" id="UP000789570"/>
    </source>
</evidence>
<proteinExistence type="predicted"/>
<comment type="caution">
    <text evidence="3">The sequence shown here is derived from an EMBL/GenBank/DDBJ whole genome shotgun (WGS) entry which is preliminary data.</text>
</comment>
<dbReference type="SUPFAM" id="SSF52540">
    <property type="entry name" value="P-loop containing nucleoside triphosphate hydrolases"/>
    <property type="match status" value="1"/>
</dbReference>